<protein>
    <submittedName>
        <fullName evidence="3">Uncharacterized protein</fullName>
    </submittedName>
</protein>
<organism evidence="3 4">
    <name type="scientific">Rhodococcus daqingensis</name>
    <dbReference type="NCBI Taxonomy" id="2479363"/>
    <lineage>
        <taxon>Bacteria</taxon>
        <taxon>Bacillati</taxon>
        <taxon>Actinomycetota</taxon>
        <taxon>Actinomycetes</taxon>
        <taxon>Mycobacteriales</taxon>
        <taxon>Nocardiaceae</taxon>
        <taxon>Rhodococcus</taxon>
    </lineage>
</organism>
<comment type="caution">
    <text evidence="3">The sequence shown here is derived from an EMBL/GenBank/DDBJ whole genome shotgun (WGS) entry which is preliminary data.</text>
</comment>
<feature type="compositionally biased region" description="Low complexity" evidence="1">
    <location>
        <begin position="24"/>
        <end position="41"/>
    </location>
</feature>
<keyword evidence="4" id="KW-1185">Reference proteome</keyword>
<sequence length="221" mass="22664">MTAATAALVVGGFVTGTGSAVAADTGSAATGSTSSGSSGVDPTLSRSATITHGNLSITRAIVGNNVGVAGDTVTYRTTFSATDGPARQVTRIYEAVNTSYGRPPMGFKEANVTYTDPSGSVVTEKVPYAPDGAVGAWPVDAATGTTVVYESTYRFKDPSLGFAIGYDSYWPTENIDNWVSIDATGLDTLKWSPTGVTVTCLYGCSSYLSLPAMANNFGSSN</sequence>
<evidence type="ECO:0000313" key="3">
    <source>
        <dbReference type="EMBL" id="MFC7447523.1"/>
    </source>
</evidence>
<feature type="region of interest" description="Disordered" evidence="1">
    <location>
        <begin position="24"/>
        <end position="45"/>
    </location>
</feature>
<dbReference type="RefSeq" id="WP_378402650.1">
    <property type="nucleotide sequence ID" value="NZ_JBHTCS010000009.1"/>
</dbReference>
<evidence type="ECO:0000256" key="2">
    <source>
        <dbReference type="SAM" id="SignalP"/>
    </source>
</evidence>
<feature type="signal peptide" evidence="2">
    <location>
        <begin position="1"/>
        <end position="22"/>
    </location>
</feature>
<evidence type="ECO:0000256" key="1">
    <source>
        <dbReference type="SAM" id="MobiDB-lite"/>
    </source>
</evidence>
<gene>
    <name evidence="3" type="ORF">ACFQS9_06450</name>
</gene>
<accession>A0ABW2RUL9</accession>
<reference evidence="4" key="1">
    <citation type="journal article" date="2019" name="Int. J. Syst. Evol. Microbiol.">
        <title>The Global Catalogue of Microorganisms (GCM) 10K type strain sequencing project: providing services to taxonomists for standard genome sequencing and annotation.</title>
        <authorList>
            <consortium name="The Broad Institute Genomics Platform"/>
            <consortium name="The Broad Institute Genome Sequencing Center for Infectious Disease"/>
            <person name="Wu L."/>
            <person name="Ma J."/>
        </authorList>
    </citation>
    <scope>NUCLEOTIDE SEQUENCE [LARGE SCALE GENOMIC DNA]</scope>
    <source>
        <strain evidence="4">ICMP 19430</strain>
    </source>
</reference>
<dbReference type="EMBL" id="JBHTCS010000009">
    <property type="protein sequence ID" value="MFC7447523.1"/>
    <property type="molecule type" value="Genomic_DNA"/>
</dbReference>
<feature type="chain" id="PRO_5045771922" evidence="2">
    <location>
        <begin position="23"/>
        <end position="221"/>
    </location>
</feature>
<proteinExistence type="predicted"/>
<dbReference type="Proteomes" id="UP001596484">
    <property type="component" value="Unassembled WGS sequence"/>
</dbReference>
<evidence type="ECO:0000313" key="4">
    <source>
        <dbReference type="Proteomes" id="UP001596484"/>
    </source>
</evidence>
<keyword evidence="2" id="KW-0732">Signal</keyword>
<name>A0ABW2RUL9_9NOCA</name>